<evidence type="ECO:0000256" key="3">
    <source>
        <dbReference type="ARBA" id="ARBA00023163"/>
    </source>
</evidence>
<dbReference type="EMBL" id="JBHLTM010000061">
    <property type="protein sequence ID" value="MFC0686075.1"/>
    <property type="molecule type" value="Genomic_DNA"/>
</dbReference>
<reference evidence="5 6" key="1">
    <citation type="submission" date="2024-09" db="EMBL/GenBank/DDBJ databases">
        <authorList>
            <person name="Sun Q."/>
            <person name="Mori K."/>
        </authorList>
    </citation>
    <scope>NUCLEOTIDE SEQUENCE [LARGE SCALE GENOMIC DNA]</scope>
    <source>
        <strain evidence="5 6">CICC 11035S</strain>
    </source>
</reference>
<dbReference type="Pfam" id="PF01638">
    <property type="entry name" value="HxlR"/>
    <property type="match status" value="1"/>
</dbReference>
<gene>
    <name evidence="5" type="ORF">ACFFF8_15885</name>
</gene>
<dbReference type="InterPro" id="IPR036527">
    <property type="entry name" value="SCP2_sterol-bd_dom_sf"/>
</dbReference>
<dbReference type="InterPro" id="IPR036388">
    <property type="entry name" value="WH-like_DNA-bd_sf"/>
</dbReference>
<dbReference type="InterPro" id="IPR036390">
    <property type="entry name" value="WH_DNA-bd_sf"/>
</dbReference>
<evidence type="ECO:0000259" key="4">
    <source>
        <dbReference type="PROSITE" id="PS51118"/>
    </source>
</evidence>
<feature type="domain" description="HTH hxlR-type" evidence="4">
    <location>
        <begin position="25"/>
        <end position="123"/>
    </location>
</feature>
<dbReference type="PROSITE" id="PS51118">
    <property type="entry name" value="HTH_HXLR"/>
    <property type="match status" value="1"/>
</dbReference>
<sequence>MTPKRAGAASVSAPARHGRWYDDACGASLALELVGERWSLLIVREMLLGPRRFNELRGALPTLSAKVLTERLVALEASGIVRRIRMAPPASVQVYGLTEWGQGLEPVLLELVRWGLRAPGHDPALAFTPVALMLSLRALIDPARAGDLSLWVEFDIGAQKFAARLRGGELAIHPAGEGMSAPDLRFIAASASDFLPVFYGKRSLGEAVGKLKVGGDPALAGRFIDLFALPPKFRG</sequence>
<dbReference type="Proteomes" id="UP001589858">
    <property type="component" value="Unassembled WGS sequence"/>
</dbReference>
<keyword evidence="6" id="KW-1185">Reference proteome</keyword>
<accession>A0ABV6S9Z7</accession>
<organism evidence="5 6">
    <name type="scientific">Novosphingobium clariflavum</name>
    <dbReference type="NCBI Taxonomy" id="2029884"/>
    <lineage>
        <taxon>Bacteria</taxon>
        <taxon>Pseudomonadati</taxon>
        <taxon>Pseudomonadota</taxon>
        <taxon>Alphaproteobacteria</taxon>
        <taxon>Sphingomonadales</taxon>
        <taxon>Sphingomonadaceae</taxon>
        <taxon>Novosphingobium</taxon>
    </lineage>
</organism>
<dbReference type="SUPFAM" id="SSF46785">
    <property type="entry name" value="Winged helix' DNA-binding domain"/>
    <property type="match status" value="1"/>
</dbReference>
<keyword evidence="3" id="KW-0804">Transcription</keyword>
<dbReference type="SUPFAM" id="SSF55718">
    <property type="entry name" value="SCP-like"/>
    <property type="match status" value="1"/>
</dbReference>
<keyword evidence="1" id="KW-0805">Transcription regulation</keyword>
<name>A0ABV6S9Z7_9SPHN</name>
<keyword evidence="2" id="KW-0238">DNA-binding</keyword>
<dbReference type="PANTHER" id="PTHR33204:SF18">
    <property type="entry name" value="TRANSCRIPTIONAL REGULATORY PROTEIN"/>
    <property type="match status" value="1"/>
</dbReference>
<evidence type="ECO:0000256" key="2">
    <source>
        <dbReference type="ARBA" id="ARBA00023125"/>
    </source>
</evidence>
<evidence type="ECO:0000313" key="5">
    <source>
        <dbReference type="EMBL" id="MFC0686075.1"/>
    </source>
</evidence>
<dbReference type="PANTHER" id="PTHR33204">
    <property type="entry name" value="TRANSCRIPTIONAL REGULATOR, MARR FAMILY"/>
    <property type="match status" value="1"/>
</dbReference>
<comment type="caution">
    <text evidence="5">The sequence shown here is derived from an EMBL/GenBank/DDBJ whole genome shotgun (WGS) entry which is preliminary data.</text>
</comment>
<evidence type="ECO:0000313" key="6">
    <source>
        <dbReference type="Proteomes" id="UP001589858"/>
    </source>
</evidence>
<evidence type="ECO:0000256" key="1">
    <source>
        <dbReference type="ARBA" id="ARBA00023015"/>
    </source>
</evidence>
<dbReference type="Gene3D" id="1.10.10.10">
    <property type="entry name" value="Winged helix-like DNA-binding domain superfamily/Winged helix DNA-binding domain"/>
    <property type="match status" value="1"/>
</dbReference>
<proteinExistence type="predicted"/>
<dbReference type="InterPro" id="IPR002577">
    <property type="entry name" value="HTH_HxlR"/>
</dbReference>
<dbReference type="RefSeq" id="WP_267218790.1">
    <property type="nucleotide sequence ID" value="NZ_JAPCWC010000002.1"/>
</dbReference>
<protein>
    <submittedName>
        <fullName evidence="5">Winged helix-turn-helix transcriptional regulator</fullName>
    </submittedName>
</protein>
<dbReference type="Gene3D" id="3.30.1050.10">
    <property type="entry name" value="SCP2 sterol-binding domain"/>
    <property type="match status" value="1"/>
</dbReference>